<dbReference type="GO" id="GO:0008374">
    <property type="term" value="F:O-acyltransferase activity"/>
    <property type="evidence" value="ECO:0007669"/>
    <property type="project" value="TreeGrafter"/>
</dbReference>
<keyword evidence="4" id="KW-1185">Reference proteome</keyword>
<name>A0A2A2HXW5_9EURY</name>
<dbReference type="EMBL" id="LMVP01000028">
    <property type="protein sequence ID" value="PAV14115.1"/>
    <property type="molecule type" value="Genomic_DNA"/>
</dbReference>
<dbReference type="Pfam" id="PF00132">
    <property type="entry name" value="Hexapep"/>
    <property type="match status" value="1"/>
</dbReference>
<dbReference type="InterPro" id="IPR001451">
    <property type="entry name" value="Hexapep"/>
</dbReference>
<protein>
    <submittedName>
        <fullName evidence="3">Serine acetyltransferase</fullName>
    </submittedName>
</protein>
<accession>A0A2A2HXW5</accession>
<dbReference type="AlphaFoldDB" id="A0A2A2HXW5"/>
<dbReference type="PANTHER" id="PTHR23416:SF23">
    <property type="entry name" value="ACETYLTRANSFERASE C18B11.09C-RELATED"/>
    <property type="match status" value="1"/>
</dbReference>
<evidence type="ECO:0000256" key="1">
    <source>
        <dbReference type="ARBA" id="ARBA00007274"/>
    </source>
</evidence>
<comment type="similarity">
    <text evidence="1">Belongs to the transferase hexapeptide repeat family.</text>
</comment>
<gene>
    <name evidence="3" type="ORF">ASJ81_15070</name>
</gene>
<organism evidence="3 4">
    <name type="scientific">Methanosarcina spelaei</name>
    <dbReference type="NCBI Taxonomy" id="1036679"/>
    <lineage>
        <taxon>Archaea</taxon>
        <taxon>Methanobacteriati</taxon>
        <taxon>Methanobacteriota</taxon>
        <taxon>Stenosarchaea group</taxon>
        <taxon>Methanomicrobia</taxon>
        <taxon>Methanosarcinales</taxon>
        <taxon>Methanosarcinaceae</taxon>
        <taxon>Methanosarcina</taxon>
    </lineage>
</organism>
<dbReference type="Proteomes" id="UP000218164">
    <property type="component" value="Unassembled WGS sequence"/>
</dbReference>
<reference evidence="3 4" key="1">
    <citation type="journal article" date="2017" name="BMC Genomics">
        <title>Genomic analysis of methanogenic archaea reveals a shift towards energy conservation.</title>
        <authorList>
            <person name="Gilmore S.P."/>
            <person name="Henske J.K."/>
            <person name="Sexton J.A."/>
            <person name="Solomon K.V."/>
            <person name="Seppala S."/>
            <person name="Yoo J.I."/>
            <person name="Huyett L.M."/>
            <person name="Pressman A."/>
            <person name="Cogan J.Z."/>
            <person name="Kivenson V."/>
            <person name="Peng X."/>
            <person name="Tan Y."/>
            <person name="Valentine D.L."/>
            <person name="O'Malley M.A."/>
        </authorList>
    </citation>
    <scope>NUCLEOTIDE SEQUENCE [LARGE SCALE GENOMIC DNA]</scope>
    <source>
        <strain evidence="3 4">MC-15</strain>
    </source>
</reference>
<dbReference type="RefSeq" id="WP_245859724.1">
    <property type="nucleotide sequence ID" value="NZ_LMVP01000028.1"/>
</dbReference>
<dbReference type="SUPFAM" id="SSF51161">
    <property type="entry name" value="Trimeric LpxA-like enzymes"/>
    <property type="match status" value="1"/>
</dbReference>
<dbReference type="InterPro" id="IPR011004">
    <property type="entry name" value="Trimer_LpxA-like_sf"/>
</dbReference>
<evidence type="ECO:0000313" key="3">
    <source>
        <dbReference type="EMBL" id="PAV14115.1"/>
    </source>
</evidence>
<keyword evidence="2 3" id="KW-0808">Transferase</keyword>
<proteinExistence type="inferred from homology"/>
<dbReference type="InterPro" id="IPR051159">
    <property type="entry name" value="Hexapeptide_acetyltransf"/>
</dbReference>
<dbReference type="Gene3D" id="2.160.10.10">
    <property type="entry name" value="Hexapeptide repeat proteins"/>
    <property type="match status" value="1"/>
</dbReference>
<dbReference type="PANTHER" id="PTHR23416">
    <property type="entry name" value="SIALIC ACID SYNTHASE-RELATED"/>
    <property type="match status" value="1"/>
</dbReference>
<evidence type="ECO:0000313" key="4">
    <source>
        <dbReference type="Proteomes" id="UP000218164"/>
    </source>
</evidence>
<evidence type="ECO:0000256" key="2">
    <source>
        <dbReference type="ARBA" id="ARBA00022679"/>
    </source>
</evidence>
<comment type="caution">
    <text evidence="3">The sequence shown here is derived from an EMBL/GenBank/DDBJ whole genome shotgun (WGS) entry which is preliminary data.</text>
</comment>
<sequence>MTSDFMISDRDRIAYKETLEFNKSNKFIFGFRFIKNWFLERLASSFPIPSWRVRLHRMRGVNIGKNVYVGYDVIFDRIHPELVTVEDYAEIGDRCIISAHSRGSLPLRKMYPRTAKPVKIGKGVWMAPGCIVIQGVEIGENCVIGTGSVVNKSIEPNSVAVGVPAKIIKKVDLGRKVE</sequence>
<dbReference type="CDD" id="cd04647">
    <property type="entry name" value="LbH_MAT_like"/>
    <property type="match status" value="1"/>
</dbReference>